<dbReference type="PROSITE" id="PS00027">
    <property type="entry name" value="HOMEOBOX_1"/>
    <property type="match status" value="1"/>
</dbReference>
<keyword evidence="3 6" id="KW-0238">DNA-binding</keyword>
<dbReference type="InterPro" id="IPR017970">
    <property type="entry name" value="Homeobox_CS"/>
</dbReference>
<keyword evidence="12" id="KW-1185">Reference proteome</keyword>
<evidence type="ECO:0000313" key="12">
    <source>
        <dbReference type="Proteomes" id="UP001430953"/>
    </source>
</evidence>
<keyword evidence="4 6" id="KW-0371">Homeobox</keyword>
<evidence type="ECO:0008006" key="13">
    <source>
        <dbReference type="Google" id="ProtNLM"/>
    </source>
</evidence>
<dbReference type="InterPro" id="IPR003654">
    <property type="entry name" value="OAR_dom"/>
</dbReference>
<accession>A0AAW2F980</accession>
<feature type="domain" description="OAR" evidence="10">
    <location>
        <begin position="359"/>
        <end position="372"/>
    </location>
</feature>
<dbReference type="Gene3D" id="1.10.10.60">
    <property type="entry name" value="Homeodomain-like"/>
    <property type="match status" value="1"/>
</dbReference>
<evidence type="ECO:0000256" key="1">
    <source>
        <dbReference type="ARBA" id="ARBA00004123"/>
    </source>
</evidence>
<evidence type="ECO:0000256" key="6">
    <source>
        <dbReference type="PROSITE-ProRule" id="PRU00108"/>
    </source>
</evidence>
<dbReference type="PROSITE" id="PS50071">
    <property type="entry name" value="HOMEOBOX_2"/>
    <property type="match status" value="1"/>
</dbReference>
<dbReference type="PANTHER" id="PTHR24329:SF579">
    <property type="entry name" value="HOMEOBOX PROTEIN ARISTALESS"/>
    <property type="match status" value="1"/>
</dbReference>
<reference evidence="11 12" key="1">
    <citation type="submission" date="2023-03" db="EMBL/GenBank/DDBJ databases">
        <title>High recombination rates correlate with genetic variation in Cardiocondyla obscurior ants.</title>
        <authorList>
            <person name="Errbii M."/>
        </authorList>
    </citation>
    <scope>NUCLEOTIDE SEQUENCE [LARGE SCALE GENOMIC DNA]</scope>
    <source>
        <strain evidence="11">Alpha-2009</strain>
        <tissue evidence="11">Whole body</tissue>
    </source>
</reference>
<dbReference type="Proteomes" id="UP001430953">
    <property type="component" value="Unassembled WGS sequence"/>
</dbReference>
<comment type="subcellular location">
    <subcellularLocation>
        <location evidence="1 6 7">Nucleus</location>
    </subcellularLocation>
</comment>
<sequence>MDLSTTPRRTSEGVGDLQKTRVAKSVFSIRSLVDVEETELPAQDDEHSPNHSSRGGSEQAVPQTSPASSTSNSSQVTQVSQQVSQQPHQQSTPASTTTTTTTTTPQSTQMGISTEEVRPEEEGTHPRAAPTSPESEAEADDFAPKRKQRRYRTTFTSFQLEELEKAFSRTHYPDVFTREELAMKIGLTEARIQVWFQNRRAKWRKQEKVGPQAHPYTPYPPPSAVVAPTLPNPFTHLVNFSHRKPFEAFRYPPLGHGPVLPGSYAAHPYHRAPPPLLPPGMPLPYTSAASFQNLLANISAAQRPKLMRGSPPPPPPPASAISLSHPPVAPPPPPPPTATSPQSSPTGSVGLPDIDRRTNSIASLRLKAREYEMHLEMLRKNGDLIS</sequence>
<feature type="compositionally biased region" description="Low complexity" evidence="8">
    <location>
        <begin position="62"/>
        <end position="109"/>
    </location>
</feature>
<dbReference type="InterPro" id="IPR009057">
    <property type="entry name" value="Homeodomain-like_sf"/>
</dbReference>
<dbReference type="PRINTS" id="PR00031">
    <property type="entry name" value="HTHREPRESSR"/>
</dbReference>
<feature type="region of interest" description="Disordered" evidence="8">
    <location>
        <begin position="1"/>
        <end position="150"/>
    </location>
</feature>
<evidence type="ECO:0000256" key="2">
    <source>
        <dbReference type="ARBA" id="ARBA00022473"/>
    </source>
</evidence>
<dbReference type="GO" id="GO:0000977">
    <property type="term" value="F:RNA polymerase II transcription regulatory region sequence-specific DNA binding"/>
    <property type="evidence" value="ECO:0007669"/>
    <property type="project" value="TreeGrafter"/>
</dbReference>
<evidence type="ECO:0000256" key="8">
    <source>
        <dbReference type="SAM" id="MobiDB-lite"/>
    </source>
</evidence>
<evidence type="ECO:0000313" key="11">
    <source>
        <dbReference type="EMBL" id="KAL0111755.1"/>
    </source>
</evidence>
<protein>
    <recommendedName>
        <fullName evidence="13">Homeobox protein aristaless-like</fullName>
    </recommendedName>
</protein>
<feature type="DNA-binding region" description="Homeobox" evidence="6">
    <location>
        <begin position="148"/>
        <end position="207"/>
    </location>
</feature>
<dbReference type="Pfam" id="PF03826">
    <property type="entry name" value="OAR"/>
    <property type="match status" value="1"/>
</dbReference>
<dbReference type="Pfam" id="PF00046">
    <property type="entry name" value="Homeodomain"/>
    <property type="match status" value="1"/>
</dbReference>
<evidence type="ECO:0000256" key="7">
    <source>
        <dbReference type="RuleBase" id="RU000682"/>
    </source>
</evidence>
<dbReference type="SUPFAM" id="SSF46689">
    <property type="entry name" value="Homeodomain-like"/>
    <property type="match status" value="1"/>
</dbReference>
<feature type="compositionally biased region" description="Pro residues" evidence="8">
    <location>
        <begin position="327"/>
        <end position="338"/>
    </location>
</feature>
<name>A0AAW2F980_9HYME</name>
<gene>
    <name evidence="11" type="ORF">PUN28_013147</name>
</gene>
<feature type="compositionally biased region" description="Acidic residues" evidence="8">
    <location>
        <begin position="34"/>
        <end position="43"/>
    </location>
</feature>
<evidence type="ECO:0000256" key="5">
    <source>
        <dbReference type="ARBA" id="ARBA00023242"/>
    </source>
</evidence>
<dbReference type="InterPro" id="IPR001356">
    <property type="entry name" value="HD"/>
</dbReference>
<feature type="domain" description="Homeobox" evidence="9">
    <location>
        <begin position="146"/>
        <end position="206"/>
    </location>
</feature>
<dbReference type="GO" id="GO:0000981">
    <property type="term" value="F:DNA-binding transcription factor activity, RNA polymerase II-specific"/>
    <property type="evidence" value="ECO:0007669"/>
    <property type="project" value="InterPro"/>
</dbReference>
<evidence type="ECO:0000256" key="4">
    <source>
        <dbReference type="ARBA" id="ARBA00023155"/>
    </source>
</evidence>
<keyword evidence="2" id="KW-0217">Developmental protein</keyword>
<dbReference type="EMBL" id="JADYXP020000013">
    <property type="protein sequence ID" value="KAL0111755.1"/>
    <property type="molecule type" value="Genomic_DNA"/>
</dbReference>
<feature type="region of interest" description="Disordered" evidence="8">
    <location>
        <begin position="304"/>
        <end position="358"/>
    </location>
</feature>
<evidence type="ECO:0000256" key="3">
    <source>
        <dbReference type="ARBA" id="ARBA00023125"/>
    </source>
</evidence>
<proteinExistence type="predicted"/>
<dbReference type="PROSITE" id="PS50803">
    <property type="entry name" value="OAR"/>
    <property type="match status" value="1"/>
</dbReference>
<dbReference type="PANTHER" id="PTHR24329">
    <property type="entry name" value="HOMEOBOX PROTEIN ARISTALESS"/>
    <property type="match status" value="1"/>
</dbReference>
<dbReference type="InterPro" id="IPR050649">
    <property type="entry name" value="Paired_Homeobox_TFs"/>
</dbReference>
<keyword evidence="5 6" id="KW-0539">Nucleus</keyword>
<dbReference type="AlphaFoldDB" id="A0AAW2F980"/>
<dbReference type="CDD" id="cd00086">
    <property type="entry name" value="homeodomain"/>
    <property type="match status" value="1"/>
</dbReference>
<dbReference type="FunFam" id="1.10.10.60:FF:000102">
    <property type="entry name" value="Aristaless related homeobox"/>
    <property type="match status" value="1"/>
</dbReference>
<evidence type="ECO:0000259" key="10">
    <source>
        <dbReference type="PROSITE" id="PS50803"/>
    </source>
</evidence>
<dbReference type="GO" id="GO:0005634">
    <property type="term" value="C:nucleus"/>
    <property type="evidence" value="ECO:0007669"/>
    <property type="project" value="UniProtKB-SubCell"/>
</dbReference>
<feature type="compositionally biased region" description="Basic and acidic residues" evidence="8">
    <location>
        <begin position="115"/>
        <end position="125"/>
    </location>
</feature>
<dbReference type="InterPro" id="IPR000047">
    <property type="entry name" value="HTH_motif"/>
</dbReference>
<organism evidence="11 12">
    <name type="scientific">Cardiocondyla obscurior</name>
    <dbReference type="NCBI Taxonomy" id="286306"/>
    <lineage>
        <taxon>Eukaryota</taxon>
        <taxon>Metazoa</taxon>
        <taxon>Ecdysozoa</taxon>
        <taxon>Arthropoda</taxon>
        <taxon>Hexapoda</taxon>
        <taxon>Insecta</taxon>
        <taxon>Pterygota</taxon>
        <taxon>Neoptera</taxon>
        <taxon>Endopterygota</taxon>
        <taxon>Hymenoptera</taxon>
        <taxon>Apocrita</taxon>
        <taxon>Aculeata</taxon>
        <taxon>Formicoidea</taxon>
        <taxon>Formicidae</taxon>
        <taxon>Myrmicinae</taxon>
        <taxon>Cardiocondyla</taxon>
    </lineage>
</organism>
<dbReference type="SMART" id="SM00389">
    <property type="entry name" value="HOX"/>
    <property type="match status" value="1"/>
</dbReference>
<evidence type="ECO:0000259" key="9">
    <source>
        <dbReference type="PROSITE" id="PS50071"/>
    </source>
</evidence>
<comment type="caution">
    <text evidence="11">The sequence shown here is derived from an EMBL/GenBank/DDBJ whole genome shotgun (WGS) entry which is preliminary data.</text>
</comment>